<feature type="domain" description="Putative T7SS secretion signal" evidence="2">
    <location>
        <begin position="14"/>
        <end position="212"/>
    </location>
</feature>
<evidence type="ECO:0000313" key="6">
    <source>
        <dbReference type="Proteomes" id="UP000291501"/>
    </source>
</evidence>
<dbReference type="Proteomes" id="UP000291501">
    <property type="component" value="Unassembled WGS sequence"/>
</dbReference>
<reference evidence="6 7" key="1">
    <citation type="journal article" date="2018" name="Sci. Rep.">
        <title>Genomic diversity and distribution of Bifidobacterium longum subsp. longum across the human lifespan.</title>
        <authorList>
            <person name="Odamaki T."/>
            <person name="Bottacini F."/>
            <person name="Kato K."/>
            <person name="Mitsuyama E."/>
            <person name="Yoshida K."/>
            <person name="Horigome A."/>
            <person name="Xiao J.Z."/>
            <person name="van Sinderen D."/>
        </authorList>
    </citation>
    <scope>NUCLEOTIDE SEQUENCE [LARGE SCALE GENOMIC DNA]</scope>
    <source>
        <strain evidence="3 7">MCC10004</strain>
        <strain evidence="4 8">MCC10100</strain>
        <strain evidence="5 6">MCC10126</strain>
    </source>
</reference>
<dbReference type="Proteomes" id="UP000293475">
    <property type="component" value="Unassembled WGS sequence"/>
</dbReference>
<gene>
    <name evidence="3" type="ORF">MCC10004_0417</name>
    <name evidence="4" type="ORF">MCC10100_0459</name>
    <name evidence="5" type="ORF">MCC10126_0501</name>
</gene>
<organism evidence="4 8">
    <name type="scientific">Bifidobacterium longum subsp. longum</name>
    <dbReference type="NCBI Taxonomy" id="1679"/>
    <lineage>
        <taxon>Bacteria</taxon>
        <taxon>Bacillati</taxon>
        <taxon>Actinomycetota</taxon>
        <taxon>Actinomycetes</taxon>
        <taxon>Bifidobacteriales</taxon>
        <taxon>Bifidobacteriaceae</taxon>
        <taxon>Bifidobacterium</taxon>
    </lineage>
</organism>
<comment type="caution">
    <text evidence="4">The sequence shown here is derived from an EMBL/GenBank/DDBJ whole genome shotgun (WGS) entry which is preliminary data.</text>
</comment>
<proteinExistence type="predicted"/>
<accession>A0A4R0UQJ8</accession>
<dbReference type="EMBL" id="SHPO01000008">
    <property type="protein sequence ID" value="TCD79030.1"/>
    <property type="molecule type" value="Genomic_DNA"/>
</dbReference>
<keyword evidence="1" id="KW-0812">Transmembrane</keyword>
<keyword evidence="1" id="KW-1133">Transmembrane helix</keyword>
<evidence type="ECO:0000313" key="5">
    <source>
        <dbReference type="EMBL" id="TCF84993.1"/>
    </source>
</evidence>
<evidence type="ECO:0000313" key="4">
    <source>
        <dbReference type="EMBL" id="TCF40418.1"/>
    </source>
</evidence>
<evidence type="ECO:0000256" key="1">
    <source>
        <dbReference type="SAM" id="Phobius"/>
    </source>
</evidence>
<protein>
    <recommendedName>
        <fullName evidence="2">Putative T7SS secretion signal domain-containing protein</fullName>
    </recommendedName>
</protein>
<evidence type="ECO:0000313" key="8">
    <source>
        <dbReference type="Proteomes" id="UP000294241"/>
    </source>
</evidence>
<dbReference type="EMBL" id="SHST01000015">
    <property type="protein sequence ID" value="TCF40418.1"/>
    <property type="molecule type" value="Genomic_DNA"/>
</dbReference>
<dbReference type="AlphaFoldDB" id="A0A4R0UQJ8"/>
<feature type="transmembrane region" description="Helical" evidence="1">
    <location>
        <begin position="238"/>
        <end position="264"/>
    </location>
</feature>
<dbReference type="InterPro" id="IPR049082">
    <property type="entry name" value="T7SS_signal"/>
</dbReference>
<dbReference type="Proteomes" id="UP000294241">
    <property type="component" value="Unassembled WGS sequence"/>
</dbReference>
<evidence type="ECO:0000313" key="3">
    <source>
        <dbReference type="EMBL" id="TCD79030.1"/>
    </source>
</evidence>
<evidence type="ECO:0000259" key="2">
    <source>
        <dbReference type="Pfam" id="PF21725"/>
    </source>
</evidence>
<dbReference type="Pfam" id="PF21725">
    <property type="entry name" value="T7SS_signal"/>
    <property type="match status" value="1"/>
</dbReference>
<name>A0A4R0UQJ8_BIFLL</name>
<reference evidence="4" key="2">
    <citation type="submission" date="2019-02" db="EMBL/GenBank/DDBJ databases">
        <authorList>
            <person name="Odamaki T."/>
        </authorList>
    </citation>
    <scope>NUCLEOTIDE SEQUENCE</scope>
    <source>
        <strain evidence="3">MCC10004</strain>
        <strain evidence="4">MCC10100</strain>
        <strain evidence="5">MCC10126</strain>
    </source>
</reference>
<dbReference type="RefSeq" id="WP_065437285.1">
    <property type="nucleotide sequence ID" value="NZ_BCYK01000043.1"/>
</dbReference>
<keyword evidence="1" id="KW-0472">Membrane</keyword>
<feature type="transmembrane region" description="Helical" evidence="1">
    <location>
        <begin position="284"/>
        <end position="302"/>
    </location>
</feature>
<evidence type="ECO:0000313" key="7">
    <source>
        <dbReference type="Proteomes" id="UP000293475"/>
    </source>
</evidence>
<dbReference type="EMBL" id="SHTN01000007">
    <property type="protein sequence ID" value="TCF84993.1"/>
    <property type="molecule type" value="Genomic_DNA"/>
</dbReference>
<sequence length="475" mass="51842">MKNLDYLDWAVVGQPDNPVSGDTEGIARMAWKYKCLSRDFSEMASALKNLDTKAGMQGEWVVKFEEKLQDLPRDFGRFADSFGEVSCQLRGWMQSLDGFQSDAKTQLERAIAARDEKERYERLSCGARSALTQAGAVFDELPDAATDVQRRNAREAKEAAQQMLDGYSDHVETAGDEWADAKRRVRDIRLAYESEAHKRAGEIAKAQEHAPAVNGFEKFHYSDGWQCIVSFAKAASAVLAIVSLFVSGWGIALAVVALGALLLADKYVDYLYRDASFNEVIAEGAFLILSIIGSVRCLSAGLQGFKTASVAKSTGLADDLRSFKLASGNIATNLGECHSVASFGILTQYSKVLPTYTKVSEGMTFLGDVKRVSDSVRVIASQVGRWGGSGRTLRTVLYYAGREHLLQKGANLAGHAHDFVLDQVKYGRQTSGPWDVAKMFIPGLAQLNDAADAVNNAGEGFVYAGSAIRSFMVER</sequence>